<feature type="signal peptide" evidence="6">
    <location>
        <begin position="1"/>
        <end position="24"/>
    </location>
</feature>
<evidence type="ECO:0000313" key="9">
    <source>
        <dbReference type="Proteomes" id="UP001431010"/>
    </source>
</evidence>
<dbReference type="Gene3D" id="2.40.160.20">
    <property type="match status" value="1"/>
</dbReference>
<name>A0ABY3RL14_9BRAD</name>
<evidence type="ECO:0000256" key="4">
    <source>
        <dbReference type="ARBA" id="ARBA00023237"/>
    </source>
</evidence>
<proteinExistence type="inferred from homology"/>
<evidence type="ECO:0000256" key="1">
    <source>
        <dbReference type="ARBA" id="ARBA00004442"/>
    </source>
</evidence>
<dbReference type="InterPro" id="IPR027385">
    <property type="entry name" value="Beta-barrel_OMP"/>
</dbReference>
<dbReference type="Pfam" id="PF13505">
    <property type="entry name" value="OMP_b-brl"/>
    <property type="match status" value="1"/>
</dbReference>
<dbReference type="PANTHER" id="PTHR34001:SF3">
    <property type="entry name" value="BLL7405 PROTEIN"/>
    <property type="match status" value="1"/>
</dbReference>
<dbReference type="InterPro" id="IPR051692">
    <property type="entry name" value="OMP-like"/>
</dbReference>
<evidence type="ECO:0000256" key="6">
    <source>
        <dbReference type="SAM" id="SignalP"/>
    </source>
</evidence>
<dbReference type="SUPFAM" id="SSF56925">
    <property type="entry name" value="OMPA-like"/>
    <property type="match status" value="1"/>
</dbReference>
<dbReference type="RefSeq" id="WP_231326942.1">
    <property type="nucleotide sequence ID" value="NZ_CP088156.1"/>
</dbReference>
<evidence type="ECO:0000256" key="3">
    <source>
        <dbReference type="ARBA" id="ARBA00023136"/>
    </source>
</evidence>
<feature type="chain" id="PRO_5046603694" evidence="6">
    <location>
        <begin position="25"/>
        <end position="261"/>
    </location>
</feature>
<comment type="subcellular location">
    <subcellularLocation>
        <location evidence="1">Cell outer membrane</location>
    </subcellularLocation>
</comment>
<keyword evidence="4" id="KW-0998">Cell outer membrane</keyword>
<evidence type="ECO:0000313" key="8">
    <source>
        <dbReference type="EMBL" id="UFZ07492.1"/>
    </source>
</evidence>
<dbReference type="PANTHER" id="PTHR34001">
    <property type="entry name" value="BLL7405 PROTEIN"/>
    <property type="match status" value="1"/>
</dbReference>
<evidence type="ECO:0000259" key="7">
    <source>
        <dbReference type="Pfam" id="PF13505"/>
    </source>
</evidence>
<sequence length="261" mass="27553">MRRWTSLFGLSVVGLMSIAAPVLAADLSPKIYTKAPPVAATTYNWSGCYAGIEGGGAWGHTRSVGLGTNNGLPAAIPTGTPKSATDFSGGLVGGTLGCNYQVNQWVFGIEGDGSWSTISGTSALVPPFSATFRESLGQNWLATIRGRVGYAVTDTVLLYGTAGGAFADLRINEYSTVASANAATETHTFSGWTAGAGVEWGFAPSWSAKVEYLYADLGKHNYFQFTSSGCCTYQSTHLIDNIVRVGVNYHFNWPGALVARY</sequence>
<evidence type="ECO:0000256" key="5">
    <source>
        <dbReference type="ARBA" id="ARBA00038306"/>
    </source>
</evidence>
<dbReference type="Proteomes" id="UP001431010">
    <property type="component" value="Chromosome"/>
</dbReference>
<keyword evidence="9" id="KW-1185">Reference proteome</keyword>
<reference evidence="8" key="1">
    <citation type="journal article" date="2024" name="Antonie Van Leeuwenhoek">
        <title>Bradyrhizobium ontarionense sp. nov., a novel bacterial symbiont isolated from Aeschynomene indica (Indian jointvetch), harbours photosynthesis, nitrogen fixation and nitrous oxide (N2O) reductase genes.</title>
        <authorList>
            <person name="Bromfield E.S.P."/>
            <person name="Cloutier S."/>
        </authorList>
    </citation>
    <scope>NUCLEOTIDE SEQUENCE</scope>
    <source>
        <strain evidence="8">A19</strain>
    </source>
</reference>
<dbReference type="EMBL" id="CP088156">
    <property type="protein sequence ID" value="UFZ07492.1"/>
    <property type="molecule type" value="Genomic_DNA"/>
</dbReference>
<accession>A0ABY3RL14</accession>
<protein>
    <submittedName>
        <fullName evidence="8">Outer membrane beta-barrel protein</fullName>
    </submittedName>
</protein>
<keyword evidence="3" id="KW-0472">Membrane</keyword>
<evidence type="ECO:0000256" key="2">
    <source>
        <dbReference type="ARBA" id="ARBA00022729"/>
    </source>
</evidence>
<organism evidence="8 9">
    <name type="scientific">Bradyrhizobium ontarionense</name>
    <dbReference type="NCBI Taxonomy" id="2898149"/>
    <lineage>
        <taxon>Bacteria</taxon>
        <taxon>Pseudomonadati</taxon>
        <taxon>Pseudomonadota</taxon>
        <taxon>Alphaproteobacteria</taxon>
        <taxon>Hyphomicrobiales</taxon>
        <taxon>Nitrobacteraceae</taxon>
        <taxon>Bradyrhizobium</taxon>
    </lineage>
</organism>
<keyword evidence="2 6" id="KW-0732">Signal</keyword>
<feature type="domain" description="Outer membrane protein beta-barrel" evidence="7">
    <location>
        <begin position="39"/>
        <end position="251"/>
    </location>
</feature>
<gene>
    <name evidence="8" type="ORF">LQG66_14785</name>
</gene>
<comment type="similarity">
    <text evidence="5">Belongs to the Omp25/RopB family.</text>
</comment>
<dbReference type="InterPro" id="IPR011250">
    <property type="entry name" value="OMP/PagP_B-barrel"/>
</dbReference>